<reference evidence="3" key="1">
    <citation type="submission" date="2022-04" db="EMBL/GenBank/DDBJ databases">
        <title>A functionally conserved STORR gene fusion in Papaver species that diverged 16.8 million years ago.</title>
        <authorList>
            <person name="Catania T."/>
        </authorList>
    </citation>
    <scope>NUCLEOTIDE SEQUENCE</scope>
    <source>
        <strain evidence="3">S-188037</strain>
    </source>
</reference>
<evidence type="ECO:0000259" key="2">
    <source>
        <dbReference type="Pfam" id="PF04715"/>
    </source>
</evidence>
<dbReference type="Gene3D" id="3.60.120.10">
    <property type="entry name" value="Anthranilate synthase"/>
    <property type="match status" value="1"/>
</dbReference>
<dbReference type="PANTHER" id="PTHR11236">
    <property type="entry name" value="AMINOBENZOATE/ANTHRANILATE SYNTHASE"/>
    <property type="match status" value="1"/>
</dbReference>
<gene>
    <name evidence="3" type="ORF">MKW98_030125</name>
</gene>
<accession>A0AAD4T7Q7</accession>
<dbReference type="GO" id="GO:0000162">
    <property type="term" value="P:L-tryptophan biosynthetic process"/>
    <property type="evidence" value="ECO:0007669"/>
    <property type="project" value="TreeGrafter"/>
</dbReference>
<evidence type="ECO:0000259" key="1">
    <source>
        <dbReference type="Pfam" id="PF00425"/>
    </source>
</evidence>
<comment type="caution">
    <text evidence="3">The sequence shown here is derived from an EMBL/GenBank/DDBJ whole genome shotgun (WGS) entry which is preliminary data.</text>
</comment>
<dbReference type="InterPro" id="IPR019999">
    <property type="entry name" value="Anth_synth_I-like"/>
</dbReference>
<organism evidence="3 4">
    <name type="scientific">Papaver atlanticum</name>
    <dbReference type="NCBI Taxonomy" id="357466"/>
    <lineage>
        <taxon>Eukaryota</taxon>
        <taxon>Viridiplantae</taxon>
        <taxon>Streptophyta</taxon>
        <taxon>Embryophyta</taxon>
        <taxon>Tracheophyta</taxon>
        <taxon>Spermatophyta</taxon>
        <taxon>Magnoliopsida</taxon>
        <taxon>Ranunculales</taxon>
        <taxon>Papaveraceae</taxon>
        <taxon>Papaveroideae</taxon>
        <taxon>Papaver</taxon>
    </lineage>
</organism>
<sequence length="476" mass="53564">MESVEQGYQGTEVPTMEIVAKENSVIILDHIKGTKIEKVVENPMEIPKKLMEKWSPQLLNELPEAFCVRYVEKKKLPFSTAPTDDRNLPDISLGLYDDVIVFDHIEKQANLSLDQKINAVHWVRLDHYSSVQEAFNDGINKLDNLASKVFDIEPPRLSAGSVNLKTPHFDSASKLASSMRPEEYKDAIIKAKEHIVAGDIFQIVLSQRFERRNFADPFEVYRALRVVNPSPYLSYIQARGCILAASSPEILTRVKRTKNISRPLAGTIRRGKTELEDKMLEKELLADEKECAEHIMLVDLARNDIGKVSKAGTVKVERFMNVERYSHVMHISSTITLICWDALEAELPLGIVTGAPKVKSMEIIDELEFTRRGPYSGGFGYVSFSGDMDIAIAKRTIVFPTVPGINGYKDVSYGHDDSNNIKPNLRREWLAHFQVGSGIVADSDPDREQRECENKAAGLARGLHLAESTFVYDKLC</sequence>
<feature type="domain" description="Chorismate-utilising enzyme C-terminal" evidence="1">
    <location>
        <begin position="181"/>
        <end position="455"/>
    </location>
</feature>
<dbReference type="PRINTS" id="PR00095">
    <property type="entry name" value="ANTSNTHASEI"/>
</dbReference>
<dbReference type="EMBL" id="JAJJMB010005117">
    <property type="protein sequence ID" value="KAI3940806.1"/>
    <property type="molecule type" value="Genomic_DNA"/>
</dbReference>
<dbReference type="InterPro" id="IPR015890">
    <property type="entry name" value="Chorismate_C"/>
</dbReference>
<keyword evidence="4" id="KW-1185">Reference proteome</keyword>
<protein>
    <recommendedName>
        <fullName evidence="5">Anthranilate synthase</fullName>
    </recommendedName>
</protein>
<dbReference type="Pfam" id="PF04715">
    <property type="entry name" value="Anth_synt_I_N"/>
    <property type="match status" value="1"/>
</dbReference>
<dbReference type="InterPro" id="IPR005801">
    <property type="entry name" value="ADC_synthase"/>
</dbReference>
<dbReference type="AlphaFoldDB" id="A0AAD4T7Q7"/>
<dbReference type="SUPFAM" id="SSF56322">
    <property type="entry name" value="ADC synthase"/>
    <property type="match status" value="1"/>
</dbReference>
<dbReference type="Proteomes" id="UP001202328">
    <property type="component" value="Unassembled WGS sequence"/>
</dbReference>
<evidence type="ECO:0000313" key="3">
    <source>
        <dbReference type="EMBL" id="KAI3940806.1"/>
    </source>
</evidence>
<dbReference type="InterPro" id="IPR006805">
    <property type="entry name" value="Anth_synth_I_N"/>
</dbReference>
<evidence type="ECO:0000313" key="4">
    <source>
        <dbReference type="Proteomes" id="UP001202328"/>
    </source>
</evidence>
<dbReference type="PANTHER" id="PTHR11236:SF9">
    <property type="entry name" value="ANTHRANILATE SYNTHASE COMPONENT 1"/>
    <property type="match status" value="1"/>
</dbReference>
<proteinExistence type="predicted"/>
<evidence type="ECO:0008006" key="5">
    <source>
        <dbReference type="Google" id="ProtNLM"/>
    </source>
</evidence>
<name>A0AAD4T7Q7_9MAGN</name>
<feature type="domain" description="Anthranilate synthase component I N-terminal" evidence="2">
    <location>
        <begin position="67"/>
        <end position="109"/>
    </location>
</feature>
<dbReference type="Pfam" id="PF00425">
    <property type="entry name" value="Chorismate_bind"/>
    <property type="match status" value="1"/>
</dbReference>